<evidence type="ECO:0000313" key="3">
    <source>
        <dbReference type="Proteomes" id="UP000243451"/>
    </source>
</evidence>
<dbReference type="Gene3D" id="2.60.120.1140">
    <property type="entry name" value="Protein of unknown function DUF192"/>
    <property type="match status" value="1"/>
</dbReference>
<organism evidence="2 3">
    <name type="scientific">Halopseudomonas oceani</name>
    <dbReference type="NCBI Taxonomy" id="1708783"/>
    <lineage>
        <taxon>Bacteria</taxon>
        <taxon>Pseudomonadati</taxon>
        <taxon>Pseudomonadota</taxon>
        <taxon>Gammaproteobacteria</taxon>
        <taxon>Pseudomonadales</taxon>
        <taxon>Pseudomonadaceae</taxon>
        <taxon>Halopseudomonas</taxon>
    </lineage>
</organism>
<name>A0A2P4F0A2_9GAMM</name>
<proteinExistence type="predicted"/>
<evidence type="ECO:0008006" key="4">
    <source>
        <dbReference type="Google" id="ProtNLM"/>
    </source>
</evidence>
<keyword evidence="3" id="KW-1185">Reference proteome</keyword>
<reference evidence="2 3" key="1">
    <citation type="submission" date="2018-01" db="EMBL/GenBank/DDBJ databases">
        <title>Draft genome of the type strain Pseudomonas oceani DSM 100277 isolated from the deep water in Okinawa trough, northwestern Pacific Ocean.</title>
        <authorList>
            <person name="Gomila M."/>
            <person name="Mulet M."/>
            <person name="Garcia-Valdes E."/>
            <person name="Lalucat J."/>
        </authorList>
    </citation>
    <scope>NUCLEOTIDE SEQUENCE [LARGE SCALE GENOMIC DNA]</scope>
    <source>
        <strain evidence="2 3">DSM 100277</strain>
    </source>
</reference>
<dbReference type="PANTHER" id="PTHR37953:SF1">
    <property type="entry name" value="UPF0127 PROTEIN MJ1496"/>
    <property type="match status" value="1"/>
</dbReference>
<dbReference type="PANTHER" id="PTHR37953">
    <property type="entry name" value="UPF0127 PROTEIN MJ1496"/>
    <property type="match status" value="1"/>
</dbReference>
<protein>
    <recommendedName>
        <fullName evidence="4">DUF192 domain-containing protein</fullName>
    </recommendedName>
</protein>
<gene>
    <name evidence="2" type="ORF">C1949_01475</name>
</gene>
<feature type="signal peptide" evidence="1">
    <location>
        <begin position="1"/>
        <end position="22"/>
    </location>
</feature>
<dbReference type="RefSeq" id="WP_104736689.1">
    <property type="nucleotide sequence ID" value="NZ_BMHR01000002.1"/>
</dbReference>
<dbReference type="EMBL" id="PPSK01000001">
    <property type="protein sequence ID" value="POB06435.1"/>
    <property type="molecule type" value="Genomic_DNA"/>
</dbReference>
<feature type="chain" id="PRO_5015149211" description="DUF192 domain-containing protein" evidence="1">
    <location>
        <begin position="23"/>
        <end position="151"/>
    </location>
</feature>
<dbReference type="Proteomes" id="UP000243451">
    <property type="component" value="Unassembled WGS sequence"/>
</dbReference>
<evidence type="ECO:0000256" key="1">
    <source>
        <dbReference type="SAM" id="SignalP"/>
    </source>
</evidence>
<keyword evidence="1" id="KW-0732">Signal</keyword>
<dbReference type="OrthoDB" id="5526466at2"/>
<evidence type="ECO:0000313" key="2">
    <source>
        <dbReference type="EMBL" id="POB06435.1"/>
    </source>
</evidence>
<dbReference type="InterPro" id="IPR038695">
    <property type="entry name" value="Saro_0823-like_sf"/>
</dbReference>
<dbReference type="Pfam" id="PF02643">
    <property type="entry name" value="DUF192"/>
    <property type="match status" value="1"/>
</dbReference>
<dbReference type="AlphaFoldDB" id="A0A2P4F0A2"/>
<sequence>MKSIAYALAVGALLATSVPVTGATQTIRLGDTEFAMEVVADPDSRRQGLMGRESLPFGSGMLFDFPINTRPAIWMHNMVISLDLVFVAADGRIAHVFPEVPPCADLPCAVYQAAEPLRWVFELPAGSVDKLGLKVGDNLDLSVLPATPPPN</sequence>
<accession>A0A2P4F0A2</accession>
<dbReference type="InterPro" id="IPR003795">
    <property type="entry name" value="DUF192"/>
</dbReference>
<comment type="caution">
    <text evidence="2">The sequence shown here is derived from an EMBL/GenBank/DDBJ whole genome shotgun (WGS) entry which is preliminary data.</text>
</comment>